<evidence type="ECO:0000313" key="4">
    <source>
        <dbReference type="EMBL" id="KAH7037105.1"/>
    </source>
</evidence>
<dbReference type="CDD" id="cd21699">
    <property type="entry name" value="JMTM_APP_like"/>
    <property type="match status" value="1"/>
</dbReference>
<protein>
    <recommendedName>
        <fullName evidence="6">Fucose-specific lectin</fullName>
    </recommendedName>
</protein>
<name>A0A9P9BRQ7_9PEZI</name>
<evidence type="ECO:0000256" key="2">
    <source>
        <dbReference type="SAM" id="Phobius"/>
    </source>
</evidence>
<keyword evidence="5" id="KW-1185">Reference proteome</keyword>
<evidence type="ECO:0008006" key="6">
    <source>
        <dbReference type="Google" id="ProtNLM"/>
    </source>
</evidence>
<feature type="chain" id="PRO_5040289192" description="Fucose-specific lectin" evidence="3">
    <location>
        <begin position="19"/>
        <end position="525"/>
    </location>
</feature>
<proteinExistence type="predicted"/>
<feature type="region of interest" description="Disordered" evidence="1">
    <location>
        <begin position="429"/>
        <end position="499"/>
    </location>
</feature>
<accession>A0A9P9BRQ7</accession>
<sequence>MGASSLWSLGLFAATASAGHLAAWWTNDFGPTLMMQDDASAGIRYSLCNSHNTPIFPNDTSITMPLLKFPPKNGTALAGGGWWDQKNVVASIFYFNQKNEIVNSLLQCDDRTGHWSNTGDYVISSGAPKAANNSDLSMALLGAKEGYRVLYNGLDGAVQLLSYNNDNGWRYGGVAYNASSSANVIASIYPPADTNITLLVPRDSQNMGLARFYGDNTWHIESFPTPLNATVNNTIITNSTNPNSIHLNATFVPTYSLPAWDGKPKSMGMAEDSSWTRSVFYVGTDKQLHQIGNLDYKWLVFDRPSNNASWPQSDDGYLAVANDFNSDSLRVYYMSNGKLIEANGDSGKWQSALVLPSYNATAPAPTNTPTNNPGSEAGTGENSSELSTGAKAGIGVGVTLAVLAIVGIVVAVILLKRRQKRQQEADAAAAAAGSTVGGSTAYSGAATEPKYQDSPSTAYGVPGELHSEHTGTTAGGSGGDGGYYYYNNNQPPPQHQQYNSNQMYELPDQSRRAEMIGEGHYKEAP</sequence>
<keyword evidence="2" id="KW-0472">Membrane</keyword>
<dbReference type="GeneID" id="70187579"/>
<gene>
    <name evidence="4" type="ORF">B0I36DRAFT_358852</name>
</gene>
<evidence type="ECO:0000256" key="3">
    <source>
        <dbReference type="SAM" id="SignalP"/>
    </source>
</evidence>
<dbReference type="AlphaFoldDB" id="A0A9P9BRQ7"/>
<feature type="compositionally biased region" description="Gly residues" evidence="1">
    <location>
        <begin position="473"/>
        <end position="482"/>
    </location>
</feature>
<dbReference type="SUPFAM" id="SSF89372">
    <property type="entry name" value="Fucose-specific lectin"/>
    <property type="match status" value="1"/>
</dbReference>
<keyword evidence="2" id="KW-1133">Transmembrane helix</keyword>
<dbReference type="EMBL" id="JAGTJQ010000002">
    <property type="protein sequence ID" value="KAH7037105.1"/>
    <property type="molecule type" value="Genomic_DNA"/>
</dbReference>
<feature type="signal peptide" evidence="3">
    <location>
        <begin position="1"/>
        <end position="18"/>
    </location>
</feature>
<dbReference type="Proteomes" id="UP000756346">
    <property type="component" value="Unassembled WGS sequence"/>
</dbReference>
<dbReference type="Gene3D" id="2.120.10.70">
    <property type="entry name" value="Fucose-specific lectin"/>
    <property type="match status" value="1"/>
</dbReference>
<keyword evidence="2" id="KW-0812">Transmembrane</keyword>
<dbReference type="RefSeq" id="XP_046016226.1">
    <property type="nucleotide sequence ID" value="XM_046158033.1"/>
</dbReference>
<feature type="compositionally biased region" description="Low complexity" evidence="1">
    <location>
        <begin position="483"/>
        <end position="499"/>
    </location>
</feature>
<evidence type="ECO:0000313" key="5">
    <source>
        <dbReference type="Proteomes" id="UP000756346"/>
    </source>
</evidence>
<feature type="compositionally biased region" description="Low complexity" evidence="1">
    <location>
        <begin position="429"/>
        <end position="447"/>
    </location>
</feature>
<feature type="compositionally biased region" description="Low complexity" evidence="1">
    <location>
        <begin position="360"/>
        <end position="373"/>
    </location>
</feature>
<organism evidence="4 5">
    <name type="scientific">Microdochium trichocladiopsis</name>
    <dbReference type="NCBI Taxonomy" id="1682393"/>
    <lineage>
        <taxon>Eukaryota</taxon>
        <taxon>Fungi</taxon>
        <taxon>Dikarya</taxon>
        <taxon>Ascomycota</taxon>
        <taxon>Pezizomycotina</taxon>
        <taxon>Sordariomycetes</taxon>
        <taxon>Xylariomycetidae</taxon>
        <taxon>Xylariales</taxon>
        <taxon>Microdochiaceae</taxon>
        <taxon>Microdochium</taxon>
    </lineage>
</organism>
<comment type="caution">
    <text evidence="4">The sequence shown here is derived from an EMBL/GenBank/DDBJ whole genome shotgun (WGS) entry which is preliminary data.</text>
</comment>
<reference evidence="4" key="1">
    <citation type="journal article" date="2021" name="Nat. Commun.">
        <title>Genetic determinants of endophytism in the Arabidopsis root mycobiome.</title>
        <authorList>
            <person name="Mesny F."/>
            <person name="Miyauchi S."/>
            <person name="Thiergart T."/>
            <person name="Pickel B."/>
            <person name="Atanasova L."/>
            <person name="Karlsson M."/>
            <person name="Huettel B."/>
            <person name="Barry K.W."/>
            <person name="Haridas S."/>
            <person name="Chen C."/>
            <person name="Bauer D."/>
            <person name="Andreopoulos W."/>
            <person name="Pangilinan J."/>
            <person name="LaButti K."/>
            <person name="Riley R."/>
            <person name="Lipzen A."/>
            <person name="Clum A."/>
            <person name="Drula E."/>
            <person name="Henrissat B."/>
            <person name="Kohler A."/>
            <person name="Grigoriev I.V."/>
            <person name="Martin F.M."/>
            <person name="Hacquard S."/>
        </authorList>
    </citation>
    <scope>NUCLEOTIDE SEQUENCE</scope>
    <source>
        <strain evidence="4">MPI-CAGE-CH-0230</strain>
    </source>
</reference>
<feature type="transmembrane region" description="Helical" evidence="2">
    <location>
        <begin position="392"/>
        <end position="415"/>
    </location>
</feature>
<dbReference type="OrthoDB" id="4696326at2759"/>
<keyword evidence="3" id="KW-0732">Signal</keyword>
<evidence type="ECO:0000256" key="1">
    <source>
        <dbReference type="SAM" id="MobiDB-lite"/>
    </source>
</evidence>
<feature type="region of interest" description="Disordered" evidence="1">
    <location>
        <begin position="360"/>
        <end position="386"/>
    </location>
</feature>